<protein>
    <submittedName>
        <fullName evidence="4">Helix-turn-helix domain-containing GNAT family N-acetyltransferase</fullName>
    </submittedName>
</protein>
<evidence type="ECO:0000259" key="2">
    <source>
        <dbReference type="PROSITE" id="PS50995"/>
    </source>
</evidence>
<accession>A0ABW9AHA2</accession>
<dbReference type="InterPro" id="IPR000835">
    <property type="entry name" value="HTH_MarR-typ"/>
</dbReference>
<reference evidence="4 5" key="1">
    <citation type="journal article" date="2024" name="Chem. Sci.">
        <title>Discovery of megapolipeptins by genome mining of a Burkholderiales bacteria collection.</title>
        <authorList>
            <person name="Paulo B.S."/>
            <person name="Recchia M.J.J."/>
            <person name="Lee S."/>
            <person name="Fergusson C.H."/>
            <person name="Romanowski S.B."/>
            <person name="Hernandez A."/>
            <person name="Krull N."/>
            <person name="Liu D.Y."/>
            <person name="Cavanagh H."/>
            <person name="Bos A."/>
            <person name="Gray C.A."/>
            <person name="Murphy B.T."/>
            <person name="Linington R.G."/>
            <person name="Eustaquio A.S."/>
        </authorList>
    </citation>
    <scope>NUCLEOTIDE SEQUENCE [LARGE SCALE GENOMIC DNA]</scope>
    <source>
        <strain evidence="4 5">RL21-008-BIB-A</strain>
    </source>
</reference>
<dbReference type="PANTHER" id="PTHR13947">
    <property type="entry name" value="GNAT FAMILY N-ACETYLTRANSFERASE"/>
    <property type="match status" value="1"/>
</dbReference>
<sequence>MSDHDPLLIDQVRSASRQMVRELGFMQTTLAATDYSPSAVHSIVEIAASKGMTSAQLAEILQLEKSSISRMVRKLVEAGELRETVSNDDARSKLLTLTAKGRRTLAAINRFGRMQVTTALAQLSEREQQLVCQGLTAYSRALEAHRLGQARTPAHGIEIHQGYLPGAIGRVVEMHARFYSRSVGFGQFFESLVASGISEFASRLHNPRNGMWVAVDADRVVGSVVIDGEDLGNDTAHLRWFIVDDGMRGSGVGRKLLAEALAFCDREGFASTRLWTFKGLDAARQLYEHAGFKLIEECPGQQWGSEVIEQCFIRERTAR</sequence>
<feature type="domain" description="N-acetyltransferase" evidence="3">
    <location>
        <begin position="157"/>
        <end position="314"/>
    </location>
</feature>
<keyword evidence="5" id="KW-1185">Reference proteome</keyword>
<feature type="domain" description="HTH marR-type" evidence="2">
    <location>
        <begin position="5"/>
        <end position="140"/>
    </location>
</feature>
<dbReference type="PROSITE" id="PS50995">
    <property type="entry name" value="HTH_MARR_2"/>
    <property type="match status" value="1"/>
</dbReference>
<dbReference type="Gene3D" id="3.40.630.30">
    <property type="match status" value="1"/>
</dbReference>
<evidence type="ECO:0000313" key="5">
    <source>
        <dbReference type="Proteomes" id="UP001629246"/>
    </source>
</evidence>
<dbReference type="InterPro" id="IPR050769">
    <property type="entry name" value="NAT_camello-type"/>
</dbReference>
<proteinExistence type="predicted"/>
<dbReference type="Gene3D" id="1.10.10.10">
    <property type="entry name" value="Winged helix-like DNA-binding domain superfamily/Winged helix DNA-binding domain"/>
    <property type="match status" value="1"/>
</dbReference>
<dbReference type="InterPro" id="IPR000182">
    <property type="entry name" value="GNAT_dom"/>
</dbReference>
<name>A0ABW9AHA2_9BURK</name>
<dbReference type="SUPFAM" id="SSF46785">
    <property type="entry name" value="Winged helix' DNA-binding domain"/>
    <property type="match status" value="1"/>
</dbReference>
<evidence type="ECO:0000259" key="3">
    <source>
        <dbReference type="PROSITE" id="PS51186"/>
    </source>
</evidence>
<dbReference type="RefSeq" id="WP_408160872.1">
    <property type="nucleotide sequence ID" value="NZ_JAQQFM010000020.1"/>
</dbReference>
<dbReference type="InterPro" id="IPR036390">
    <property type="entry name" value="WH_DNA-bd_sf"/>
</dbReference>
<dbReference type="PANTHER" id="PTHR13947:SF37">
    <property type="entry name" value="LD18367P"/>
    <property type="match status" value="1"/>
</dbReference>
<dbReference type="InterPro" id="IPR036388">
    <property type="entry name" value="WH-like_DNA-bd_sf"/>
</dbReference>
<organism evidence="4 5">
    <name type="scientific">Herbaspirillum lusitanum</name>
    <dbReference type="NCBI Taxonomy" id="213312"/>
    <lineage>
        <taxon>Bacteria</taxon>
        <taxon>Pseudomonadati</taxon>
        <taxon>Pseudomonadota</taxon>
        <taxon>Betaproteobacteria</taxon>
        <taxon>Burkholderiales</taxon>
        <taxon>Oxalobacteraceae</taxon>
        <taxon>Herbaspirillum</taxon>
    </lineage>
</organism>
<dbReference type="Proteomes" id="UP001629246">
    <property type="component" value="Unassembled WGS sequence"/>
</dbReference>
<dbReference type="Pfam" id="PF00583">
    <property type="entry name" value="Acetyltransf_1"/>
    <property type="match status" value="1"/>
</dbReference>
<dbReference type="Pfam" id="PF12802">
    <property type="entry name" value="MarR_2"/>
    <property type="match status" value="1"/>
</dbReference>
<dbReference type="PRINTS" id="PR00598">
    <property type="entry name" value="HTHMARR"/>
</dbReference>
<dbReference type="InterPro" id="IPR016181">
    <property type="entry name" value="Acyl_CoA_acyltransferase"/>
</dbReference>
<dbReference type="EMBL" id="JAQQFM010000020">
    <property type="protein sequence ID" value="MFL9927634.1"/>
    <property type="molecule type" value="Genomic_DNA"/>
</dbReference>
<evidence type="ECO:0000256" key="1">
    <source>
        <dbReference type="ARBA" id="ARBA00022679"/>
    </source>
</evidence>
<dbReference type="SUPFAM" id="SSF55729">
    <property type="entry name" value="Acyl-CoA N-acyltransferases (Nat)"/>
    <property type="match status" value="1"/>
</dbReference>
<dbReference type="PROSITE" id="PS51186">
    <property type="entry name" value="GNAT"/>
    <property type="match status" value="1"/>
</dbReference>
<comment type="caution">
    <text evidence="4">The sequence shown here is derived from an EMBL/GenBank/DDBJ whole genome shotgun (WGS) entry which is preliminary data.</text>
</comment>
<dbReference type="CDD" id="cd04301">
    <property type="entry name" value="NAT_SF"/>
    <property type="match status" value="1"/>
</dbReference>
<gene>
    <name evidence="4" type="ORF">PQR62_25410</name>
</gene>
<keyword evidence="1" id="KW-0808">Transferase</keyword>
<dbReference type="SMART" id="SM00347">
    <property type="entry name" value="HTH_MARR"/>
    <property type="match status" value="1"/>
</dbReference>
<evidence type="ECO:0000313" key="4">
    <source>
        <dbReference type="EMBL" id="MFL9927634.1"/>
    </source>
</evidence>